<protein>
    <submittedName>
        <fullName evidence="3">Hemin ABC transporter substrate-binding protein</fullName>
    </submittedName>
</protein>
<dbReference type="PROSITE" id="PS50983">
    <property type="entry name" value="FE_B12_PBP"/>
    <property type="match status" value="1"/>
</dbReference>
<dbReference type="SUPFAM" id="SSF53807">
    <property type="entry name" value="Helical backbone' metal receptor"/>
    <property type="match status" value="1"/>
</dbReference>
<dbReference type="RefSeq" id="WP_379874468.1">
    <property type="nucleotide sequence ID" value="NZ_JBHUIP010000001.1"/>
</dbReference>
<feature type="domain" description="Fe/B12 periplasmic-binding" evidence="2">
    <location>
        <begin position="24"/>
        <end position="278"/>
    </location>
</feature>
<dbReference type="Pfam" id="PF01497">
    <property type="entry name" value="Peripla_BP_2"/>
    <property type="match status" value="1"/>
</dbReference>
<name>A0ABW5DKC1_9PROT</name>
<evidence type="ECO:0000256" key="1">
    <source>
        <dbReference type="SAM" id="SignalP"/>
    </source>
</evidence>
<dbReference type="EMBL" id="JBHUIP010000001">
    <property type="protein sequence ID" value="MFD2261562.1"/>
    <property type="molecule type" value="Genomic_DNA"/>
</dbReference>
<reference evidence="4" key="1">
    <citation type="journal article" date="2019" name="Int. J. Syst. Evol. Microbiol.">
        <title>The Global Catalogue of Microorganisms (GCM) 10K type strain sequencing project: providing services to taxonomists for standard genome sequencing and annotation.</title>
        <authorList>
            <consortium name="The Broad Institute Genomics Platform"/>
            <consortium name="The Broad Institute Genome Sequencing Center for Infectious Disease"/>
            <person name="Wu L."/>
            <person name="Ma J."/>
        </authorList>
    </citation>
    <scope>NUCLEOTIDE SEQUENCE [LARGE SCALE GENOMIC DNA]</scope>
    <source>
        <strain evidence="4">CGMCC 1.19062</strain>
    </source>
</reference>
<comment type="caution">
    <text evidence="3">The sequence shown here is derived from an EMBL/GenBank/DDBJ whole genome shotgun (WGS) entry which is preliminary data.</text>
</comment>
<dbReference type="InterPro" id="IPR050902">
    <property type="entry name" value="ABC_Transporter_SBP"/>
</dbReference>
<feature type="signal peptide" evidence="1">
    <location>
        <begin position="1"/>
        <end position="22"/>
    </location>
</feature>
<organism evidence="3 4">
    <name type="scientific">Lacibacterium aquatile</name>
    <dbReference type="NCBI Taxonomy" id="1168082"/>
    <lineage>
        <taxon>Bacteria</taxon>
        <taxon>Pseudomonadati</taxon>
        <taxon>Pseudomonadota</taxon>
        <taxon>Alphaproteobacteria</taxon>
        <taxon>Rhodospirillales</taxon>
        <taxon>Rhodospirillaceae</taxon>
    </lineage>
</organism>
<dbReference type="InterPro" id="IPR002491">
    <property type="entry name" value="ABC_transptr_periplasmic_BD"/>
</dbReference>
<dbReference type="Gene3D" id="3.40.50.1980">
    <property type="entry name" value="Nitrogenase molybdenum iron protein domain"/>
    <property type="match status" value="2"/>
</dbReference>
<dbReference type="PANTHER" id="PTHR30535:SF4">
    <property type="entry name" value="HEMIN-BINDING PERIPLASMIC PROTEIN HMUT"/>
    <property type="match status" value="1"/>
</dbReference>
<sequence>MRLGKLAALALAGTVFAVPAFAQRVISLGGGVTEMVYALGAGDKLIAADSTSTFPDAANSVPKLGYVRTLGAEGVLSLTPDIILAGAEAGPPDVLQKLAASGIKLVRIPEALDIDQVPANIRIVADALGVADKGKIVSDQVSQDIGALKEMLKGAPKTKALFILSAGRGTPMAAGTHTIADTIIRMAGGENVNSAITGYKPVSAEAVLGFDPAVIVTGSHVADALGGAAGIAKLPELSGTAAAKNGRIAVLDSLYLLGLGPRTAHAVHDLAIAFGTPLPALPDRPWLSPN</sequence>
<keyword evidence="4" id="KW-1185">Reference proteome</keyword>
<feature type="chain" id="PRO_5046047700" evidence="1">
    <location>
        <begin position="23"/>
        <end position="290"/>
    </location>
</feature>
<keyword evidence="1" id="KW-0732">Signal</keyword>
<evidence type="ECO:0000313" key="4">
    <source>
        <dbReference type="Proteomes" id="UP001597295"/>
    </source>
</evidence>
<accession>A0ABW5DKC1</accession>
<dbReference type="Proteomes" id="UP001597295">
    <property type="component" value="Unassembled WGS sequence"/>
</dbReference>
<dbReference type="PANTHER" id="PTHR30535">
    <property type="entry name" value="VITAMIN B12-BINDING PROTEIN"/>
    <property type="match status" value="1"/>
</dbReference>
<proteinExistence type="predicted"/>
<gene>
    <name evidence="3" type="ORF">ACFSM5_01600</name>
</gene>
<evidence type="ECO:0000259" key="2">
    <source>
        <dbReference type="PROSITE" id="PS50983"/>
    </source>
</evidence>
<evidence type="ECO:0000313" key="3">
    <source>
        <dbReference type="EMBL" id="MFD2261562.1"/>
    </source>
</evidence>